<dbReference type="EMBL" id="ADLO01000114">
    <property type="protein sequence ID" value="KGF53224.1"/>
    <property type="molecule type" value="Genomic_DNA"/>
</dbReference>
<dbReference type="Proteomes" id="UP000029585">
    <property type="component" value="Unassembled WGS sequence"/>
</dbReference>
<gene>
    <name evidence="1" type="ORF">HMPREF9460_03733</name>
</gene>
<reference evidence="1 2" key="1">
    <citation type="submission" date="2011-08" db="EMBL/GenBank/DDBJ databases">
        <title>The Genome Sequence of Clostridium orbiscindens 1_3_50AFAA.</title>
        <authorList>
            <consortium name="The Broad Institute Genome Sequencing Platform"/>
            <person name="Earl A."/>
            <person name="Ward D."/>
            <person name="Feldgarden M."/>
            <person name="Gevers D."/>
            <person name="Daigneault M."/>
            <person name="Strauss J."/>
            <person name="Allen-Vercoe E."/>
            <person name="Young S.K."/>
            <person name="Zeng Q."/>
            <person name="Gargeya S."/>
            <person name="Fitzgerald M."/>
            <person name="Haas B."/>
            <person name="Abouelleil A."/>
            <person name="Alvarado L."/>
            <person name="Arachchi H.M."/>
            <person name="Berlin A."/>
            <person name="Brown A."/>
            <person name="Chapman S.B."/>
            <person name="Chen Z."/>
            <person name="Dunbar C."/>
            <person name="Freedman E."/>
            <person name="Gearin G."/>
            <person name="Gellesch M."/>
            <person name="Goldberg J."/>
            <person name="Griggs A."/>
            <person name="Gujja S."/>
            <person name="Heiman D."/>
            <person name="Howarth C."/>
            <person name="Larson L."/>
            <person name="Lui A."/>
            <person name="MacDonald P.J.P."/>
            <person name="Montmayeur A."/>
            <person name="Murphy C."/>
            <person name="Neiman D."/>
            <person name="Pearson M."/>
            <person name="Priest M."/>
            <person name="Roberts A."/>
            <person name="Saif S."/>
            <person name="Shea T."/>
            <person name="Shenoy N."/>
            <person name="Sisk P."/>
            <person name="Stolte C."/>
            <person name="Sykes S."/>
            <person name="Wortman J."/>
            <person name="Nusbaum C."/>
            <person name="Birren B."/>
        </authorList>
    </citation>
    <scope>NUCLEOTIDE SEQUENCE [LARGE SCALE GENOMIC DNA]</scope>
    <source>
        <strain evidence="1 2">1_3_50AFAA</strain>
    </source>
</reference>
<proteinExistence type="predicted"/>
<name>A0A096D6P0_FLAPL</name>
<dbReference type="RefSeq" id="WP_044943132.1">
    <property type="nucleotide sequence ID" value="NZ_KN174167.1"/>
</dbReference>
<protein>
    <submittedName>
        <fullName evidence="1">Uncharacterized protein</fullName>
    </submittedName>
</protein>
<comment type="caution">
    <text evidence="1">The sequence shown here is derived from an EMBL/GenBank/DDBJ whole genome shotgun (WGS) entry which is preliminary data.</text>
</comment>
<evidence type="ECO:0000313" key="1">
    <source>
        <dbReference type="EMBL" id="KGF53224.1"/>
    </source>
</evidence>
<dbReference type="HOGENOM" id="CLU_2435665_0_0_9"/>
<accession>A0A096D6P0</accession>
<sequence>MSNMGDCRFENTCCDLLDCLDALRQYQPVSESEYRAAYRMIRHFLCFCKDAGIIRSFDHEAIIKHLDQMKEEPAVPQTSILDGPQQPVQG</sequence>
<dbReference type="PATRIC" id="fig|742738.3.peg.3845"/>
<dbReference type="AlphaFoldDB" id="A0A096D6P0"/>
<evidence type="ECO:0000313" key="2">
    <source>
        <dbReference type="Proteomes" id="UP000029585"/>
    </source>
</evidence>
<organism evidence="1 2">
    <name type="scientific">Flavonifractor plautii 1_3_50AFAA</name>
    <dbReference type="NCBI Taxonomy" id="742738"/>
    <lineage>
        <taxon>Bacteria</taxon>
        <taxon>Bacillati</taxon>
        <taxon>Bacillota</taxon>
        <taxon>Clostridia</taxon>
        <taxon>Eubacteriales</taxon>
        <taxon>Oscillospiraceae</taxon>
        <taxon>Flavonifractor</taxon>
    </lineage>
</organism>
<keyword evidence="2" id="KW-1185">Reference proteome</keyword>